<proteinExistence type="predicted"/>
<reference evidence="3" key="1">
    <citation type="journal article" date="2020" name="Stud. Mycol.">
        <title>101 Dothideomycetes genomes: a test case for predicting lifestyles and emergence of pathogens.</title>
        <authorList>
            <person name="Haridas S."/>
            <person name="Albert R."/>
            <person name="Binder M."/>
            <person name="Bloem J."/>
            <person name="Labutti K."/>
            <person name="Salamov A."/>
            <person name="Andreopoulos B."/>
            <person name="Baker S."/>
            <person name="Barry K."/>
            <person name="Bills G."/>
            <person name="Bluhm B."/>
            <person name="Cannon C."/>
            <person name="Castanera R."/>
            <person name="Culley D."/>
            <person name="Daum C."/>
            <person name="Ezra D."/>
            <person name="Gonzalez J."/>
            <person name="Henrissat B."/>
            <person name="Kuo A."/>
            <person name="Liang C."/>
            <person name="Lipzen A."/>
            <person name="Lutzoni F."/>
            <person name="Magnuson J."/>
            <person name="Mondo S."/>
            <person name="Nolan M."/>
            <person name="Ohm R."/>
            <person name="Pangilinan J."/>
            <person name="Park H.-J."/>
            <person name="Ramirez L."/>
            <person name="Alfaro M."/>
            <person name="Sun H."/>
            <person name="Tritt A."/>
            <person name="Yoshinaga Y."/>
            <person name="Zwiers L.-H."/>
            <person name="Turgeon B."/>
            <person name="Goodwin S."/>
            <person name="Spatafora J."/>
            <person name="Crous P."/>
            <person name="Grigoriev I."/>
        </authorList>
    </citation>
    <scope>NUCLEOTIDE SEQUENCE</scope>
    <source>
        <strain evidence="3">CBS 122368</strain>
    </source>
</reference>
<gene>
    <name evidence="3" type="ORF">BU26DRAFT_555820</name>
</gene>
<dbReference type="SUPFAM" id="SSF54695">
    <property type="entry name" value="POZ domain"/>
    <property type="match status" value="1"/>
</dbReference>
<dbReference type="Pfam" id="PF00651">
    <property type="entry name" value="BTB"/>
    <property type="match status" value="1"/>
</dbReference>
<dbReference type="InterPro" id="IPR000210">
    <property type="entry name" value="BTB/POZ_dom"/>
</dbReference>
<evidence type="ECO:0000256" key="1">
    <source>
        <dbReference type="SAM" id="MobiDB-lite"/>
    </source>
</evidence>
<dbReference type="AlphaFoldDB" id="A0A6A6HW27"/>
<dbReference type="PANTHER" id="PTHR47843:SF2">
    <property type="entry name" value="BTB DOMAIN-CONTAINING PROTEIN"/>
    <property type="match status" value="1"/>
</dbReference>
<evidence type="ECO:0000313" key="4">
    <source>
        <dbReference type="Proteomes" id="UP000800094"/>
    </source>
</evidence>
<evidence type="ECO:0000259" key="2">
    <source>
        <dbReference type="PROSITE" id="PS50097"/>
    </source>
</evidence>
<feature type="compositionally biased region" description="Polar residues" evidence="1">
    <location>
        <begin position="212"/>
        <end position="222"/>
    </location>
</feature>
<dbReference type="GeneID" id="54585670"/>
<evidence type="ECO:0000313" key="3">
    <source>
        <dbReference type="EMBL" id="KAF2242119.1"/>
    </source>
</evidence>
<dbReference type="PROSITE" id="PS50097">
    <property type="entry name" value="BTB"/>
    <property type="match status" value="1"/>
</dbReference>
<dbReference type="CDD" id="cd18186">
    <property type="entry name" value="BTB_POZ_ZBTB_KLHL-like"/>
    <property type="match status" value="1"/>
</dbReference>
<organism evidence="3 4">
    <name type="scientific">Trematosphaeria pertusa</name>
    <dbReference type="NCBI Taxonomy" id="390896"/>
    <lineage>
        <taxon>Eukaryota</taxon>
        <taxon>Fungi</taxon>
        <taxon>Dikarya</taxon>
        <taxon>Ascomycota</taxon>
        <taxon>Pezizomycotina</taxon>
        <taxon>Dothideomycetes</taxon>
        <taxon>Pleosporomycetidae</taxon>
        <taxon>Pleosporales</taxon>
        <taxon>Massarineae</taxon>
        <taxon>Trematosphaeriaceae</taxon>
        <taxon>Trematosphaeria</taxon>
    </lineage>
</organism>
<feature type="region of interest" description="Disordered" evidence="1">
    <location>
        <begin position="210"/>
        <end position="236"/>
    </location>
</feature>
<dbReference type="EMBL" id="ML987209">
    <property type="protein sequence ID" value="KAF2242119.1"/>
    <property type="molecule type" value="Genomic_DNA"/>
</dbReference>
<dbReference type="InterPro" id="IPR011333">
    <property type="entry name" value="SKP1/BTB/POZ_sf"/>
</dbReference>
<keyword evidence="4" id="KW-1185">Reference proteome</keyword>
<protein>
    <recommendedName>
        <fullName evidence="2">BTB domain-containing protein</fullName>
    </recommendedName>
</protein>
<accession>A0A6A6HW27</accession>
<dbReference type="OrthoDB" id="1022638at2759"/>
<dbReference type="Gene3D" id="3.30.710.10">
    <property type="entry name" value="Potassium Channel Kv1.1, Chain A"/>
    <property type="match status" value="1"/>
</dbReference>
<dbReference type="RefSeq" id="XP_033677123.1">
    <property type="nucleotide sequence ID" value="XM_033832340.1"/>
</dbReference>
<sequence length="236" mass="26275">MKGSNVLRASKDSMMRFDPSTFLTVRVGEAPNDENFLLHEGIICSRSEFFRRAMNGNWIEKEERLVKLPRDKPELFSIYVNLVYTNKLTTTPKTSAGKAPSVAAIGQEYQTMCELYVLCEKLQDTSAKDATVTAILSMIHVRHNRGGYRGPPPRAVRTIYEGTTSNSPARRLMVDLWTSVTASTLAKVAGSLPHEFIVDIATTLLNERTEGKQNTAKNSNGTKYLESMQEGNSTGY</sequence>
<feature type="domain" description="BTB" evidence="2">
    <location>
        <begin position="21"/>
        <end position="92"/>
    </location>
</feature>
<dbReference type="PANTHER" id="PTHR47843">
    <property type="entry name" value="BTB DOMAIN-CONTAINING PROTEIN-RELATED"/>
    <property type="match status" value="1"/>
</dbReference>
<dbReference type="Proteomes" id="UP000800094">
    <property type="component" value="Unassembled WGS sequence"/>
</dbReference>
<name>A0A6A6HW27_9PLEO</name>